<dbReference type="Proteomes" id="UP000306319">
    <property type="component" value="Unassembled WGS sequence"/>
</dbReference>
<dbReference type="EMBL" id="SRYB01000006">
    <property type="protein sequence ID" value="TGY79555.1"/>
    <property type="molecule type" value="Genomic_DNA"/>
</dbReference>
<protein>
    <submittedName>
        <fullName evidence="1">Alpha/beta fold hydrolase</fullName>
    </submittedName>
</protein>
<keyword evidence="2" id="KW-1185">Reference proteome</keyword>
<organism evidence="1 2">
    <name type="scientific">Lepagella muris</name>
    <dbReference type="NCBI Taxonomy" id="3032870"/>
    <lineage>
        <taxon>Bacteria</taxon>
        <taxon>Pseudomonadati</taxon>
        <taxon>Bacteroidota</taxon>
        <taxon>Bacteroidia</taxon>
        <taxon>Bacteroidales</taxon>
        <taxon>Muribaculaceae</taxon>
        <taxon>Lepagella</taxon>
    </lineage>
</organism>
<comment type="caution">
    <text evidence="1">The sequence shown here is derived from an EMBL/GenBank/DDBJ whole genome shotgun (WGS) entry which is preliminary data.</text>
</comment>
<proteinExistence type="predicted"/>
<keyword evidence="1" id="KW-0378">Hydrolase</keyword>
<gene>
    <name evidence="1" type="ORF">E5331_05950</name>
</gene>
<reference evidence="1" key="1">
    <citation type="submission" date="2019-04" db="EMBL/GenBank/DDBJ databases">
        <title>Microbes associate with the intestines of laboratory mice.</title>
        <authorList>
            <person name="Navarre W."/>
            <person name="Wong E."/>
            <person name="Huang K."/>
            <person name="Tropini C."/>
            <person name="Ng K."/>
            <person name="Yu B."/>
        </authorList>
    </citation>
    <scope>NUCLEOTIDE SEQUENCE</scope>
    <source>
        <strain evidence="1">NM04_E33</strain>
    </source>
</reference>
<name>A0AC61RIR9_9BACT</name>
<evidence type="ECO:0000313" key="2">
    <source>
        <dbReference type="Proteomes" id="UP000306319"/>
    </source>
</evidence>
<evidence type="ECO:0000313" key="1">
    <source>
        <dbReference type="EMBL" id="TGY79555.1"/>
    </source>
</evidence>
<accession>A0AC61RIR9</accession>
<sequence length="279" mass="29966">MILKNIFAALLIMAAEISASAHSVENVTIDGSKGKLAARVELPQLGNDKKCNIVILCHGFSGNMNGPLHDAIANNLLEKGIGVVRFDFNGHGASEGAFKEMTVPNEIEDLKKVIEWTLDQTFTRDISLVGHSQGGVVAAMTAGQIGYPQIKALALMAPAAALRDDALRGSTMGAVYDPLNVPAEGIKLPWGGQILGRDYITTALSLPIYETAALYTGPTFIIHGTADRVVPYTYGERFNQVIKGSEINLVDKDDHVFSHTNDETASKVADFFSHSLSKK</sequence>